<gene>
    <name evidence="2" type="ORF">F3Y22_tig00111513pilonHSYRG00034</name>
</gene>
<organism evidence="2 3">
    <name type="scientific">Hibiscus syriacus</name>
    <name type="common">Rose of Sharon</name>
    <dbReference type="NCBI Taxonomy" id="106335"/>
    <lineage>
        <taxon>Eukaryota</taxon>
        <taxon>Viridiplantae</taxon>
        <taxon>Streptophyta</taxon>
        <taxon>Embryophyta</taxon>
        <taxon>Tracheophyta</taxon>
        <taxon>Spermatophyta</taxon>
        <taxon>Magnoliopsida</taxon>
        <taxon>eudicotyledons</taxon>
        <taxon>Gunneridae</taxon>
        <taxon>Pentapetalae</taxon>
        <taxon>rosids</taxon>
        <taxon>malvids</taxon>
        <taxon>Malvales</taxon>
        <taxon>Malvaceae</taxon>
        <taxon>Malvoideae</taxon>
        <taxon>Hibiscus</taxon>
    </lineage>
</organism>
<reference evidence="2" key="1">
    <citation type="submission" date="2019-09" db="EMBL/GenBank/DDBJ databases">
        <title>Draft genome information of white flower Hibiscus syriacus.</title>
        <authorList>
            <person name="Kim Y.-M."/>
        </authorList>
    </citation>
    <scope>NUCLEOTIDE SEQUENCE [LARGE SCALE GENOMIC DNA]</scope>
    <source>
        <strain evidence="2">YM2019G1</strain>
    </source>
</reference>
<evidence type="ECO:0000256" key="1">
    <source>
        <dbReference type="SAM" id="MobiDB-lite"/>
    </source>
</evidence>
<evidence type="ECO:0000313" key="2">
    <source>
        <dbReference type="EMBL" id="KAE8677407.1"/>
    </source>
</evidence>
<name>A0A6A2YJF3_HIBSY</name>
<dbReference type="Proteomes" id="UP000436088">
    <property type="component" value="Unassembled WGS sequence"/>
</dbReference>
<accession>A0A6A2YJF3</accession>
<protein>
    <submittedName>
        <fullName evidence="2">Uncharacterized protein</fullName>
    </submittedName>
</protein>
<keyword evidence="3" id="KW-1185">Reference proteome</keyword>
<sequence length="47" mass="4963">MVTPKGAETSANDRGAYGGETVALSDTPGRPENITQQLQAPSSKKRF</sequence>
<evidence type="ECO:0000313" key="3">
    <source>
        <dbReference type="Proteomes" id="UP000436088"/>
    </source>
</evidence>
<proteinExistence type="predicted"/>
<comment type="caution">
    <text evidence="2">The sequence shown here is derived from an EMBL/GenBank/DDBJ whole genome shotgun (WGS) entry which is preliminary data.</text>
</comment>
<feature type="region of interest" description="Disordered" evidence="1">
    <location>
        <begin position="1"/>
        <end position="47"/>
    </location>
</feature>
<dbReference type="AlphaFoldDB" id="A0A6A2YJF3"/>
<feature type="compositionally biased region" description="Polar residues" evidence="1">
    <location>
        <begin position="33"/>
        <end position="47"/>
    </location>
</feature>
<dbReference type="EMBL" id="VEPZ02001360">
    <property type="protein sequence ID" value="KAE8677407.1"/>
    <property type="molecule type" value="Genomic_DNA"/>
</dbReference>